<name>A0AAD9KVX5_RIDPI</name>
<dbReference type="InterPro" id="IPR001611">
    <property type="entry name" value="Leu-rich_rpt"/>
</dbReference>
<dbReference type="EMBL" id="JAODUO010000548">
    <property type="protein sequence ID" value="KAK2178310.1"/>
    <property type="molecule type" value="Genomic_DNA"/>
</dbReference>
<organism evidence="1 2">
    <name type="scientific">Ridgeia piscesae</name>
    <name type="common">Tubeworm</name>
    <dbReference type="NCBI Taxonomy" id="27915"/>
    <lineage>
        <taxon>Eukaryota</taxon>
        <taxon>Metazoa</taxon>
        <taxon>Spiralia</taxon>
        <taxon>Lophotrochozoa</taxon>
        <taxon>Annelida</taxon>
        <taxon>Polychaeta</taxon>
        <taxon>Sedentaria</taxon>
        <taxon>Canalipalpata</taxon>
        <taxon>Sabellida</taxon>
        <taxon>Siboglinidae</taxon>
        <taxon>Ridgeia</taxon>
    </lineage>
</organism>
<evidence type="ECO:0000313" key="1">
    <source>
        <dbReference type="EMBL" id="KAK2178310.1"/>
    </source>
</evidence>
<dbReference type="InterPro" id="IPR042655">
    <property type="entry name" value="LRC72"/>
</dbReference>
<dbReference type="SUPFAM" id="SSF52058">
    <property type="entry name" value="L domain-like"/>
    <property type="match status" value="1"/>
</dbReference>
<dbReference type="InterPro" id="IPR032675">
    <property type="entry name" value="LRR_dom_sf"/>
</dbReference>
<proteinExistence type="predicted"/>
<evidence type="ECO:0000313" key="2">
    <source>
        <dbReference type="Proteomes" id="UP001209878"/>
    </source>
</evidence>
<accession>A0AAD9KVX5</accession>
<gene>
    <name evidence="1" type="ORF">NP493_548g01020</name>
</gene>
<dbReference type="Gene3D" id="3.80.10.10">
    <property type="entry name" value="Ribonuclease Inhibitor"/>
    <property type="match status" value="1"/>
</dbReference>
<dbReference type="AlphaFoldDB" id="A0AAD9KVX5"/>
<dbReference type="PANTHER" id="PTHR46759">
    <property type="entry name" value="LEUCINE-RICH REPEAT-CONTAINING PROTEIN 72"/>
    <property type="match status" value="1"/>
</dbReference>
<dbReference type="Proteomes" id="UP001209878">
    <property type="component" value="Unassembled WGS sequence"/>
</dbReference>
<dbReference type="PANTHER" id="PTHR46759:SF2">
    <property type="match status" value="1"/>
</dbReference>
<protein>
    <submittedName>
        <fullName evidence="1">Uncharacterized protein</fullName>
    </submittedName>
</protein>
<sequence length="565" mass="63991">MLECIEKLGACHKLTVLNLRENYIDYINNLECCPQLWKIDLANNQVRNLEGFSRFLALGSLILCNNNLSWNSLAKIRHMHILELSLHGNPELECTAYYRFHVIDCLPHIWTLDGRVITSTERVQVKQFFHDSALGKNPTRHKLVSRPFTPTALKQIRQNGVFGERTKQLMLSFPEGGVRNSDMDYRRLGYLGYNLQEDLLIEGLESERIAKVMAHNERILEELLAARQHDRYRCGRVLLLLVGSLEFAIPTQLMAEALGETGLGNFGNLPVMQLFMLPKEARCTITCLLLNAVKVDRDAGKQGGLSDKMYVAVHNVMFRLVKKSQGGVSAYKKVVRRELNATKMGRRLVASEVIQLLAYVPNFFEFLMNDQGLLQLVLVASPNDGTKNKIIRMLKQMHDGETEVQKIYRDAANIVLSAVKESTSLSPGRDVISRQEAFLLNTCKALPRRPPSLPIFSADYLSSGKSTPDLRPTRVTSCRGIQKNLKVQARLGDQVLLGALNIAKIIAMPESDLLLVQMDRIPAETCGMMKTVKDQKDHYLYVDRKDLEWDFQCGYWRPIGTVGDM</sequence>
<reference evidence="1" key="1">
    <citation type="journal article" date="2023" name="Mol. Biol. Evol.">
        <title>Third-Generation Sequencing Reveals the Adaptive Role of the Epigenome in Three Deep-Sea Polychaetes.</title>
        <authorList>
            <person name="Perez M."/>
            <person name="Aroh O."/>
            <person name="Sun Y."/>
            <person name="Lan Y."/>
            <person name="Juniper S.K."/>
            <person name="Young C.R."/>
            <person name="Angers B."/>
            <person name="Qian P.Y."/>
        </authorList>
    </citation>
    <scope>NUCLEOTIDE SEQUENCE</scope>
    <source>
        <strain evidence="1">R07B-5</strain>
    </source>
</reference>
<dbReference type="PROSITE" id="PS51450">
    <property type="entry name" value="LRR"/>
    <property type="match status" value="1"/>
</dbReference>
<comment type="caution">
    <text evidence="1">The sequence shown here is derived from an EMBL/GenBank/DDBJ whole genome shotgun (WGS) entry which is preliminary data.</text>
</comment>
<keyword evidence="2" id="KW-1185">Reference proteome</keyword>